<dbReference type="AlphaFoldDB" id="A0A6I6JVW2"/>
<evidence type="ECO:0000313" key="2">
    <source>
        <dbReference type="Proteomes" id="UP000428260"/>
    </source>
</evidence>
<dbReference type="RefSeq" id="WP_158869914.1">
    <property type="nucleotide sequence ID" value="NZ_CP046401.1"/>
</dbReference>
<dbReference type="GO" id="GO:0006352">
    <property type="term" value="P:DNA-templated transcription initiation"/>
    <property type="evidence" value="ECO:0007669"/>
    <property type="project" value="InterPro"/>
</dbReference>
<proteinExistence type="predicted"/>
<evidence type="ECO:0000313" key="1">
    <source>
        <dbReference type="EMBL" id="QGY46731.1"/>
    </source>
</evidence>
<dbReference type="EMBL" id="CP046401">
    <property type="protein sequence ID" value="QGY46731.1"/>
    <property type="molecule type" value="Genomic_DNA"/>
</dbReference>
<gene>
    <name evidence="1" type="ORF">GM418_24665</name>
</gene>
<protein>
    <submittedName>
        <fullName evidence="1">Sigma-70 family RNA polymerase sigma factor</fullName>
    </submittedName>
</protein>
<dbReference type="SUPFAM" id="SSF88946">
    <property type="entry name" value="Sigma2 domain of RNA polymerase sigma factors"/>
    <property type="match status" value="1"/>
</dbReference>
<accession>A0A6I6JVW2</accession>
<dbReference type="Gene3D" id="1.10.1740.10">
    <property type="match status" value="1"/>
</dbReference>
<organism evidence="1 2">
    <name type="scientific">Maribellus comscasis</name>
    <dbReference type="NCBI Taxonomy" id="2681766"/>
    <lineage>
        <taxon>Bacteria</taxon>
        <taxon>Pseudomonadati</taxon>
        <taxon>Bacteroidota</taxon>
        <taxon>Bacteroidia</taxon>
        <taxon>Marinilabiliales</taxon>
        <taxon>Prolixibacteraceae</taxon>
        <taxon>Maribellus</taxon>
    </lineage>
</organism>
<dbReference type="Proteomes" id="UP000428260">
    <property type="component" value="Chromosome"/>
</dbReference>
<dbReference type="NCBIfam" id="TIGR02937">
    <property type="entry name" value="sigma70-ECF"/>
    <property type="match status" value="1"/>
</dbReference>
<dbReference type="GO" id="GO:0003700">
    <property type="term" value="F:DNA-binding transcription factor activity"/>
    <property type="evidence" value="ECO:0007669"/>
    <property type="project" value="InterPro"/>
</dbReference>
<reference evidence="1 2" key="1">
    <citation type="submission" date="2019-11" db="EMBL/GenBank/DDBJ databases">
        <authorList>
            <person name="Zheng R.K."/>
            <person name="Sun C.M."/>
        </authorList>
    </citation>
    <scope>NUCLEOTIDE SEQUENCE [LARGE SCALE GENOMIC DNA]</scope>
    <source>
        <strain evidence="1 2">WC007</strain>
    </source>
</reference>
<dbReference type="KEGG" id="mcos:GM418_24665"/>
<name>A0A6I6JVW2_9BACT</name>
<sequence length="195" mass="23640">MRSYSDEQILKGILRHDNLILQYIYKEYYYKVSFFIKKNQGSEDDANDVFQEAIIVIYRKLKENDLIFAKSSFHGYLFSVCRFLWLKQLEKRRIEKEKLNDTLPYQDDLYDENLVDLVDKNERYSLYQKHFKTLGSDCQKLLQLFFDKVPLKEIAKIMGYKGEKYAKTRKYKCKELLINRIKQDTEYKKILEDDT</sequence>
<dbReference type="InterPro" id="IPR014284">
    <property type="entry name" value="RNA_pol_sigma-70_dom"/>
</dbReference>
<keyword evidence="2" id="KW-1185">Reference proteome</keyword>
<dbReference type="InterPro" id="IPR013325">
    <property type="entry name" value="RNA_pol_sigma_r2"/>
</dbReference>